<reference evidence="2 3" key="1">
    <citation type="submission" date="2018-04" db="EMBL/GenBank/DDBJ databases">
        <title>Genomic Encyclopedia of Archaeal and Bacterial Type Strains, Phase II (KMG-II): from individual species to whole genera.</title>
        <authorList>
            <person name="Goeker M."/>
        </authorList>
    </citation>
    <scope>NUCLEOTIDE SEQUENCE [LARGE SCALE GENOMIC DNA]</scope>
    <source>
        <strain evidence="2 3">DSM 5822</strain>
    </source>
</reference>
<keyword evidence="1" id="KW-0732">Signal</keyword>
<evidence type="ECO:0000313" key="2">
    <source>
        <dbReference type="EMBL" id="PTQ89175.1"/>
    </source>
</evidence>
<keyword evidence="3" id="KW-1185">Reference proteome</keyword>
<dbReference type="Proteomes" id="UP000244223">
    <property type="component" value="Unassembled WGS sequence"/>
</dbReference>
<accession>A0A2T5IYT1</accession>
<feature type="chain" id="PRO_5015574782" evidence="1">
    <location>
        <begin position="21"/>
        <end position="251"/>
    </location>
</feature>
<protein>
    <submittedName>
        <fullName evidence="2">Uncharacterized protein</fullName>
    </submittedName>
</protein>
<feature type="signal peptide" evidence="1">
    <location>
        <begin position="1"/>
        <end position="20"/>
    </location>
</feature>
<proteinExistence type="predicted"/>
<dbReference type="EMBL" id="QAON01000008">
    <property type="protein sequence ID" value="PTQ89175.1"/>
    <property type="molecule type" value="Genomic_DNA"/>
</dbReference>
<gene>
    <name evidence="2" type="ORF">C8N29_10856</name>
</gene>
<dbReference type="AlphaFoldDB" id="A0A2T5IYT1"/>
<evidence type="ECO:0000256" key="1">
    <source>
        <dbReference type="SAM" id="SignalP"/>
    </source>
</evidence>
<dbReference type="RefSeq" id="WP_146164447.1">
    <property type="nucleotide sequence ID" value="NZ_QAON01000008.1"/>
</dbReference>
<organism evidence="2 3">
    <name type="scientific">Agitococcus lubricus</name>
    <dbReference type="NCBI Taxonomy" id="1077255"/>
    <lineage>
        <taxon>Bacteria</taxon>
        <taxon>Pseudomonadati</taxon>
        <taxon>Pseudomonadota</taxon>
        <taxon>Gammaproteobacteria</taxon>
        <taxon>Moraxellales</taxon>
        <taxon>Moraxellaceae</taxon>
        <taxon>Agitococcus</taxon>
    </lineage>
</organism>
<sequence>MNLTVIFLLLGMVCSSTVCAGVLNDLRPCSKQGAFSFEQKIPYQPIALPAPVVGHCLAVPLHNKDKVCMQGSYPSERDDQADYFKLSYWQQGKSRLTWKSDGFLMAPAETFRLEWINVDGDTSPELVVSVLTSEGMGMGVQTSDIFIIDPQTLRVSPPITVEDYGRISGFYGKSGQACRLLAAQWQSHEDAKDSGLYAEGQWYQLKEGQWQVSSAWPKVSRRYLFRFQDQRAAATAPLLWFLDKTATILPE</sequence>
<comment type="caution">
    <text evidence="2">The sequence shown here is derived from an EMBL/GenBank/DDBJ whole genome shotgun (WGS) entry which is preliminary data.</text>
</comment>
<dbReference type="OrthoDB" id="8479227at2"/>
<evidence type="ECO:0000313" key="3">
    <source>
        <dbReference type="Proteomes" id="UP000244223"/>
    </source>
</evidence>
<name>A0A2T5IYT1_9GAMM</name>